<evidence type="ECO:0000259" key="5">
    <source>
        <dbReference type="Pfam" id="PF01628"/>
    </source>
</evidence>
<proteinExistence type="inferred from homology"/>
<evidence type="ECO:0000256" key="3">
    <source>
        <dbReference type="ARBA" id="ARBA00023016"/>
    </source>
</evidence>
<dbReference type="InterPro" id="IPR036390">
    <property type="entry name" value="WH_DNA-bd_sf"/>
</dbReference>
<dbReference type="SUPFAM" id="SSF46785">
    <property type="entry name" value="Winged helix' DNA-binding domain"/>
    <property type="match status" value="1"/>
</dbReference>
<dbReference type="InterPro" id="IPR036388">
    <property type="entry name" value="WH-like_DNA-bd_sf"/>
</dbReference>
<feature type="domain" description="Winged helix-turn-helix transcription repressor HrcA DNA-binding" evidence="6">
    <location>
        <begin position="13"/>
        <end position="80"/>
    </location>
</feature>
<feature type="domain" description="Heat-inducible transcription repressor HrcA C-terminal" evidence="5">
    <location>
        <begin position="114"/>
        <end position="332"/>
    </location>
</feature>
<dbReference type="PIRSF" id="PIRSF005485">
    <property type="entry name" value="HrcA"/>
    <property type="match status" value="1"/>
</dbReference>
<protein>
    <recommendedName>
        <fullName evidence="8">Heat-inducible transcription repressor HrcA C-terminal domain-containing protein</fullName>
    </recommendedName>
</protein>
<dbReference type="Gene3D" id="3.30.390.60">
    <property type="entry name" value="Heat-inducible transcription repressor hrca homolog, domain 3"/>
    <property type="match status" value="1"/>
</dbReference>
<evidence type="ECO:0000256" key="1">
    <source>
        <dbReference type="ARBA" id="ARBA00022491"/>
    </source>
</evidence>
<dbReference type="GO" id="GO:0045892">
    <property type="term" value="P:negative regulation of DNA-templated transcription"/>
    <property type="evidence" value="ECO:0007669"/>
    <property type="project" value="TreeGrafter"/>
</dbReference>
<reference evidence="7" key="1">
    <citation type="submission" date="2018-05" db="EMBL/GenBank/DDBJ databases">
        <authorList>
            <person name="Lanie J.A."/>
            <person name="Ng W.-L."/>
            <person name="Kazmierczak K.M."/>
            <person name="Andrzejewski T.M."/>
            <person name="Davidsen T.M."/>
            <person name="Wayne K.J."/>
            <person name="Tettelin H."/>
            <person name="Glass J.I."/>
            <person name="Rusch D."/>
            <person name="Podicherti R."/>
            <person name="Tsui H.-C.T."/>
            <person name="Winkler M.E."/>
        </authorList>
    </citation>
    <scope>NUCLEOTIDE SEQUENCE</scope>
</reference>
<dbReference type="Pfam" id="PF01628">
    <property type="entry name" value="HrcA"/>
    <property type="match status" value="1"/>
</dbReference>
<evidence type="ECO:0000313" key="7">
    <source>
        <dbReference type="EMBL" id="SUZ70260.1"/>
    </source>
</evidence>
<dbReference type="InterPro" id="IPR002571">
    <property type="entry name" value="HrcA"/>
</dbReference>
<dbReference type="PANTHER" id="PTHR34824">
    <property type="entry name" value="HEAT-INDUCIBLE TRANSCRIPTION REPRESSOR HRCA"/>
    <property type="match status" value="1"/>
</dbReference>
<keyword evidence="4" id="KW-0804">Transcription</keyword>
<dbReference type="PANTHER" id="PTHR34824:SF1">
    <property type="entry name" value="HEAT-INDUCIBLE TRANSCRIPTION REPRESSOR HRCA"/>
    <property type="match status" value="1"/>
</dbReference>
<dbReference type="AlphaFoldDB" id="A0A381PTM7"/>
<gene>
    <name evidence="7" type="ORF">METZ01_LOCUS23114</name>
</gene>
<organism evidence="7">
    <name type="scientific">marine metagenome</name>
    <dbReference type="NCBI Taxonomy" id="408172"/>
    <lineage>
        <taxon>unclassified sequences</taxon>
        <taxon>metagenomes</taxon>
        <taxon>ecological metagenomes</taxon>
    </lineage>
</organism>
<name>A0A381PTM7_9ZZZZ</name>
<accession>A0A381PTM7</accession>
<dbReference type="HAMAP" id="MF_00081">
    <property type="entry name" value="HrcA"/>
    <property type="match status" value="1"/>
</dbReference>
<evidence type="ECO:0000256" key="4">
    <source>
        <dbReference type="ARBA" id="ARBA00023163"/>
    </source>
</evidence>
<keyword evidence="3" id="KW-0346">Stress response</keyword>
<dbReference type="InterPro" id="IPR029016">
    <property type="entry name" value="GAF-like_dom_sf"/>
</dbReference>
<dbReference type="InterPro" id="IPR023120">
    <property type="entry name" value="WHTH_transcript_rep_HrcA_IDD"/>
</dbReference>
<sequence>MTEEIKNKTPSDRAKKVLAAIIDNYIEKGIPIGSKKLSTYNRFDLSPATIRNVMSDLEDLGFIASPHTSAGRIPTPKGYRFFIDRLLELQPVDRNEIASIKDTVNKTKSSGKDMATNVSTTLSAITQLAGIVTVPKKHKSTLKEIDFIPLSEQRVLAIVVINDAEVENKILQMKRNYSRDELQISANYLNQNYVGRSFEYIKNDLLIQLKETSALANSLMNDIINIADELLTDQNKDEYVMTGKNQLLDFEELSDISRLKKLFNAFNEKQQLLQLLDKSMSTTNIQIFIGQESGYRIFDNCTLITAPYTNEEGSVGVLGVIGPTRIAYQRVIPIVDVTAKLLSQSLK</sequence>
<dbReference type="SUPFAM" id="SSF55781">
    <property type="entry name" value="GAF domain-like"/>
    <property type="match status" value="1"/>
</dbReference>
<dbReference type="GO" id="GO:0003677">
    <property type="term" value="F:DNA binding"/>
    <property type="evidence" value="ECO:0007669"/>
    <property type="project" value="InterPro"/>
</dbReference>
<keyword evidence="1" id="KW-0678">Repressor</keyword>
<evidence type="ECO:0000259" key="6">
    <source>
        <dbReference type="Pfam" id="PF03444"/>
    </source>
</evidence>
<evidence type="ECO:0008006" key="8">
    <source>
        <dbReference type="Google" id="ProtNLM"/>
    </source>
</evidence>
<dbReference type="InterPro" id="IPR005104">
    <property type="entry name" value="WHTH_HrcA_DNA-bd"/>
</dbReference>
<keyword evidence="2" id="KW-0805">Transcription regulation</keyword>
<dbReference type="NCBIfam" id="TIGR00331">
    <property type="entry name" value="hrcA"/>
    <property type="match status" value="1"/>
</dbReference>
<dbReference type="Gene3D" id="1.10.10.10">
    <property type="entry name" value="Winged helix-like DNA-binding domain superfamily/Winged helix DNA-binding domain"/>
    <property type="match status" value="1"/>
</dbReference>
<evidence type="ECO:0000256" key="2">
    <source>
        <dbReference type="ARBA" id="ARBA00023015"/>
    </source>
</evidence>
<dbReference type="Gene3D" id="3.30.450.40">
    <property type="match status" value="1"/>
</dbReference>
<dbReference type="InterPro" id="IPR021153">
    <property type="entry name" value="HrcA_C"/>
</dbReference>
<dbReference type="Pfam" id="PF03444">
    <property type="entry name" value="WHD_HrcA"/>
    <property type="match status" value="1"/>
</dbReference>
<dbReference type="EMBL" id="UINC01001085">
    <property type="protein sequence ID" value="SUZ70260.1"/>
    <property type="molecule type" value="Genomic_DNA"/>
</dbReference>